<dbReference type="AlphaFoldDB" id="A0AAD6TZJ7"/>
<dbReference type="EMBL" id="JARJCN010000037">
    <property type="protein sequence ID" value="KAJ7084603.1"/>
    <property type="molecule type" value="Genomic_DNA"/>
</dbReference>
<dbReference type="Gene3D" id="3.30.710.10">
    <property type="entry name" value="Potassium Channel Kv1.1, Chain A"/>
    <property type="match status" value="1"/>
</dbReference>
<reference evidence="1" key="1">
    <citation type="submission" date="2023-03" db="EMBL/GenBank/DDBJ databases">
        <title>Massive genome expansion in bonnet fungi (Mycena s.s.) driven by repeated elements and novel gene families across ecological guilds.</title>
        <authorList>
            <consortium name="Lawrence Berkeley National Laboratory"/>
            <person name="Harder C.B."/>
            <person name="Miyauchi S."/>
            <person name="Viragh M."/>
            <person name="Kuo A."/>
            <person name="Thoen E."/>
            <person name="Andreopoulos B."/>
            <person name="Lu D."/>
            <person name="Skrede I."/>
            <person name="Drula E."/>
            <person name="Henrissat B."/>
            <person name="Morin E."/>
            <person name="Kohler A."/>
            <person name="Barry K."/>
            <person name="LaButti K."/>
            <person name="Morin E."/>
            <person name="Salamov A."/>
            <person name="Lipzen A."/>
            <person name="Mereny Z."/>
            <person name="Hegedus B."/>
            <person name="Baldrian P."/>
            <person name="Stursova M."/>
            <person name="Weitz H."/>
            <person name="Taylor A."/>
            <person name="Grigoriev I.V."/>
            <person name="Nagy L.G."/>
            <person name="Martin F."/>
            <person name="Kauserud H."/>
        </authorList>
    </citation>
    <scope>NUCLEOTIDE SEQUENCE</scope>
    <source>
        <strain evidence="1">CBHHK173m</strain>
    </source>
</reference>
<proteinExistence type="predicted"/>
<evidence type="ECO:0000313" key="1">
    <source>
        <dbReference type="EMBL" id="KAJ7084603.1"/>
    </source>
</evidence>
<gene>
    <name evidence="1" type="ORF">B0H15DRAFT_888218</name>
</gene>
<organism evidence="1 2">
    <name type="scientific">Mycena belliarum</name>
    <dbReference type="NCBI Taxonomy" id="1033014"/>
    <lineage>
        <taxon>Eukaryota</taxon>
        <taxon>Fungi</taxon>
        <taxon>Dikarya</taxon>
        <taxon>Basidiomycota</taxon>
        <taxon>Agaricomycotina</taxon>
        <taxon>Agaricomycetes</taxon>
        <taxon>Agaricomycetidae</taxon>
        <taxon>Agaricales</taxon>
        <taxon>Marasmiineae</taxon>
        <taxon>Mycenaceae</taxon>
        <taxon>Mycena</taxon>
    </lineage>
</organism>
<dbReference type="SUPFAM" id="SSF54695">
    <property type="entry name" value="POZ domain"/>
    <property type="match status" value="1"/>
</dbReference>
<accession>A0AAD6TZJ7</accession>
<sequence length="388" mass="42402">MESLSRAPNAMDGLERVDSLWFSDGNIVICAHNVLFRVYKGILTARSPVFAEMLAFPQSEDADTVDGCPVLHLDDHHQKREIVMIASDTMYFLKALFDYEFFAPYPAKTDFDAIHGILRLGQKYRVEPLRRRALQHLSSAHPTTLNAWDVLCTSSSKSQFASPSNAFPGGASFDYDNLELPILTLARAARADWILPAAFYRALAVLGSAEILDGIDYTGVHIELDRADKVVCLEAAPVLLGDSISEMLGFLWTPEAIPGCARAGASSSTTSLASTGSATSATDTQTINACTADRLAMRRTAERWRRDGLLPLSLGAGPGEEERAIWAEEDFARLAVCAPCLAYMRADWAARRANFWAGLPALFGLPGWEALEQARAEGEGRVVEDVRA</sequence>
<keyword evidence="2" id="KW-1185">Reference proteome</keyword>
<evidence type="ECO:0008006" key="3">
    <source>
        <dbReference type="Google" id="ProtNLM"/>
    </source>
</evidence>
<evidence type="ECO:0000313" key="2">
    <source>
        <dbReference type="Proteomes" id="UP001222325"/>
    </source>
</evidence>
<dbReference type="InterPro" id="IPR011333">
    <property type="entry name" value="SKP1/BTB/POZ_sf"/>
</dbReference>
<comment type="caution">
    <text evidence="1">The sequence shown here is derived from an EMBL/GenBank/DDBJ whole genome shotgun (WGS) entry which is preliminary data.</text>
</comment>
<protein>
    <recommendedName>
        <fullName evidence="3">BTB domain-containing protein</fullName>
    </recommendedName>
</protein>
<dbReference type="Proteomes" id="UP001222325">
    <property type="component" value="Unassembled WGS sequence"/>
</dbReference>
<name>A0AAD6TZJ7_9AGAR</name>